<proteinExistence type="predicted"/>
<sequence>MYTKLEDSVPLADMKKGRFCRTTSCFEKNAPIPHWINEGHQRLKFKSFLHIALEDRNEEFVNLLLRAGARADTYNEVLGVGLLHVAIEAGNYSNFVSLSDGNVDIFNSLIHNEKVDELDAEDLAGRRTPLYLAVVQAKNRYFAEALLKRGADSNINCAWKTYQTGNSVYLAFFKNPREI</sequence>
<dbReference type="SMART" id="SM00248">
    <property type="entry name" value="ANK"/>
    <property type="match status" value="3"/>
</dbReference>
<dbReference type="SUPFAM" id="SSF48403">
    <property type="entry name" value="Ankyrin repeat"/>
    <property type="match status" value="1"/>
</dbReference>
<organism evidence="1 2">
    <name type="scientific">Lepeophtheirus salmonis</name>
    <name type="common">Salmon louse</name>
    <name type="synonym">Caligus salmonis</name>
    <dbReference type="NCBI Taxonomy" id="72036"/>
    <lineage>
        <taxon>Eukaryota</taxon>
        <taxon>Metazoa</taxon>
        <taxon>Ecdysozoa</taxon>
        <taxon>Arthropoda</taxon>
        <taxon>Crustacea</taxon>
        <taxon>Multicrustacea</taxon>
        <taxon>Hexanauplia</taxon>
        <taxon>Copepoda</taxon>
        <taxon>Siphonostomatoida</taxon>
        <taxon>Caligidae</taxon>
        <taxon>Lepeophtheirus</taxon>
    </lineage>
</organism>
<name>A0A7R8H4I2_LEPSM</name>
<reference evidence="1" key="1">
    <citation type="submission" date="2021-02" db="EMBL/GenBank/DDBJ databases">
        <authorList>
            <person name="Bekaert M."/>
        </authorList>
    </citation>
    <scope>NUCLEOTIDE SEQUENCE</scope>
    <source>
        <strain evidence="1">IoA-00</strain>
    </source>
</reference>
<dbReference type="PROSITE" id="PS50088">
    <property type="entry name" value="ANK_REPEAT"/>
    <property type="match status" value="2"/>
</dbReference>
<dbReference type="InterPro" id="IPR002110">
    <property type="entry name" value="Ankyrin_rpt"/>
</dbReference>
<evidence type="ECO:0000313" key="1">
    <source>
        <dbReference type="EMBL" id="CAF2860956.1"/>
    </source>
</evidence>
<dbReference type="PROSITE" id="PS50297">
    <property type="entry name" value="ANK_REP_REGION"/>
    <property type="match status" value="1"/>
</dbReference>
<keyword evidence="2" id="KW-1185">Reference proteome</keyword>
<dbReference type="EMBL" id="HG994594">
    <property type="protein sequence ID" value="CAF2860956.1"/>
    <property type="molecule type" value="Genomic_DNA"/>
</dbReference>
<evidence type="ECO:0000313" key="2">
    <source>
        <dbReference type="Proteomes" id="UP000675881"/>
    </source>
</evidence>
<dbReference type="Gene3D" id="1.25.40.20">
    <property type="entry name" value="Ankyrin repeat-containing domain"/>
    <property type="match status" value="1"/>
</dbReference>
<dbReference type="AlphaFoldDB" id="A0A7R8H4I2"/>
<dbReference type="Pfam" id="PF12796">
    <property type="entry name" value="Ank_2"/>
    <property type="match status" value="1"/>
</dbReference>
<accession>A0A7R8H4I2</accession>
<dbReference type="InterPro" id="IPR036770">
    <property type="entry name" value="Ankyrin_rpt-contain_sf"/>
</dbReference>
<dbReference type="OrthoDB" id="2157354at2759"/>
<gene>
    <name evidence="1" type="ORF">LSAA_6044</name>
</gene>
<protein>
    <submittedName>
        <fullName evidence="1">(salmon louse) hypothetical protein</fullName>
    </submittedName>
</protein>
<dbReference type="Proteomes" id="UP000675881">
    <property type="component" value="Chromosome 15"/>
</dbReference>